<accession>A0ABP6J9W1</accession>
<evidence type="ECO:0000256" key="3">
    <source>
        <dbReference type="ARBA" id="ARBA00022840"/>
    </source>
</evidence>
<feature type="domain" description="ABC transporter" evidence="5">
    <location>
        <begin position="32"/>
        <end position="279"/>
    </location>
</feature>
<dbReference type="InterPro" id="IPR003593">
    <property type="entry name" value="AAA+_ATPase"/>
</dbReference>
<keyword evidence="1" id="KW-0813">Transport</keyword>
<keyword evidence="7" id="KW-1185">Reference proteome</keyword>
<dbReference type="SMART" id="SM00382">
    <property type="entry name" value="AAA"/>
    <property type="match status" value="1"/>
</dbReference>
<reference evidence="7" key="1">
    <citation type="journal article" date="2019" name="Int. J. Syst. Evol. Microbiol.">
        <title>The Global Catalogue of Microorganisms (GCM) 10K type strain sequencing project: providing services to taxonomists for standard genome sequencing and annotation.</title>
        <authorList>
            <consortium name="The Broad Institute Genomics Platform"/>
            <consortium name="The Broad Institute Genome Sequencing Center for Infectious Disease"/>
            <person name="Wu L."/>
            <person name="Ma J."/>
        </authorList>
    </citation>
    <scope>NUCLEOTIDE SEQUENCE [LARGE SCALE GENOMIC DNA]</scope>
    <source>
        <strain evidence="7">JCM 9650</strain>
    </source>
</reference>
<dbReference type="PANTHER" id="PTHR45772:SF1">
    <property type="entry name" value="ABC TRANSPORTER ATP-BINDING PROTEIN"/>
    <property type="match status" value="1"/>
</dbReference>
<dbReference type="EMBL" id="BAAAVA010000027">
    <property type="protein sequence ID" value="GAA2925664.1"/>
    <property type="molecule type" value="Genomic_DNA"/>
</dbReference>
<evidence type="ECO:0000313" key="7">
    <source>
        <dbReference type="Proteomes" id="UP001501423"/>
    </source>
</evidence>
<dbReference type="InterPro" id="IPR032823">
    <property type="entry name" value="BCA_ABC_TP_C"/>
</dbReference>
<dbReference type="SUPFAM" id="SSF52540">
    <property type="entry name" value="P-loop containing nucleoside triphosphate hydrolases"/>
    <property type="match status" value="1"/>
</dbReference>
<dbReference type="RefSeq" id="WP_189364470.1">
    <property type="nucleotide sequence ID" value="NZ_BAAAVA010000027.1"/>
</dbReference>
<dbReference type="InterPro" id="IPR051120">
    <property type="entry name" value="ABC_AA/LPS_Transport"/>
</dbReference>
<keyword evidence="3 6" id="KW-0067">ATP-binding</keyword>
<dbReference type="Pfam" id="PF12399">
    <property type="entry name" value="BCA_ABC_TP_C"/>
    <property type="match status" value="1"/>
</dbReference>
<protein>
    <submittedName>
        <fullName evidence="6">ABC transporter ATP-binding protein</fullName>
    </submittedName>
</protein>
<evidence type="ECO:0000256" key="4">
    <source>
        <dbReference type="SAM" id="MobiDB-lite"/>
    </source>
</evidence>
<gene>
    <name evidence="6" type="ORF">GCM10010478_27750</name>
</gene>
<organism evidence="6 7">
    <name type="scientific">Streptomyces erythrogriseus</name>
    <dbReference type="NCBI Taxonomy" id="284027"/>
    <lineage>
        <taxon>Bacteria</taxon>
        <taxon>Bacillati</taxon>
        <taxon>Actinomycetota</taxon>
        <taxon>Actinomycetes</taxon>
        <taxon>Kitasatosporales</taxon>
        <taxon>Streptomycetaceae</taxon>
        <taxon>Streptomyces</taxon>
        <taxon>Streptomyces griseoincarnatus group</taxon>
    </lineage>
</organism>
<dbReference type="Gene3D" id="3.40.50.300">
    <property type="entry name" value="P-loop containing nucleotide triphosphate hydrolases"/>
    <property type="match status" value="1"/>
</dbReference>
<dbReference type="PANTHER" id="PTHR45772">
    <property type="entry name" value="CONSERVED COMPONENT OF ABC TRANSPORTER FOR NATURAL AMINO ACIDS-RELATED"/>
    <property type="match status" value="1"/>
</dbReference>
<feature type="compositionally biased region" description="Basic and acidic residues" evidence="4">
    <location>
        <begin position="1"/>
        <end position="20"/>
    </location>
</feature>
<keyword evidence="2" id="KW-0547">Nucleotide-binding</keyword>
<comment type="caution">
    <text evidence="6">The sequence shown here is derived from an EMBL/GenBank/DDBJ whole genome shotgun (WGS) entry which is preliminary data.</text>
</comment>
<evidence type="ECO:0000259" key="5">
    <source>
        <dbReference type="PROSITE" id="PS50893"/>
    </source>
</evidence>
<evidence type="ECO:0000256" key="1">
    <source>
        <dbReference type="ARBA" id="ARBA00022448"/>
    </source>
</evidence>
<dbReference type="Pfam" id="PF00005">
    <property type="entry name" value="ABC_tran"/>
    <property type="match status" value="1"/>
</dbReference>
<dbReference type="InterPro" id="IPR017871">
    <property type="entry name" value="ABC_transporter-like_CS"/>
</dbReference>
<dbReference type="InterPro" id="IPR027417">
    <property type="entry name" value="P-loop_NTPase"/>
</dbReference>
<evidence type="ECO:0000256" key="2">
    <source>
        <dbReference type="ARBA" id="ARBA00022741"/>
    </source>
</evidence>
<dbReference type="Proteomes" id="UP001501423">
    <property type="component" value="Unassembled WGS sequence"/>
</dbReference>
<dbReference type="CDD" id="cd03219">
    <property type="entry name" value="ABC_Mj1267_LivG_branched"/>
    <property type="match status" value="1"/>
</dbReference>
<name>A0ABP6J9W1_9ACTN</name>
<evidence type="ECO:0000313" key="6">
    <source>
        <dbReference type="EMBL" id="GAA2925664.1"/>
    </source>
</evidence>
<feature type="region of interest" description="Disordered" evidence="4">
    <location>
        <begin position="1"/>
        <end position="23"/>
    </location>
</feature>
<dbReference type="GO" id="GO:0005524">
    <property type="term" value="F:ATP binding"/>
    <property type="evidence" value="ECO:0007669"/>
    <property type="project" value="UniProtKB-KW"/>
</dbReference>
<proteinExistence type="predicted"/>
<dbReference type="PROSITE" id="PS00211">
    <property type="entry name" value="ABC_TRANSPORTER_1"/>
    <property type="match status" value="1"/>
</dbReference>
<dbReference type="PROSITE" id="PS50893">
    <property type="entry name" value="ABC_TRANSPORTER_2"/>
    <property type="match status" value="1"/>
</dbReference>
<sequence length="287" mass="30536">MNDRTTEARSSKARTTEARTVKARTTTAPPELTVRDVTVRFAGLTALDGVSFTVAPGSVHALIGPNGAGKSTCFNVLSGLCRPASGTVTLGGTELTRLAPHRIAALGMARTFQNIVTTQGTVADNLMLGRHALTRAGFTASALRLPGARREQREHLARAREIAELTGLGAHFDSPVGLLSYGDRKRVELARALCLEPRVLLLDEPVAGMNAAERARTAEVVAELRAELGLSVVLVEHDMGLVMRLADEVTVLDFGRTIAHGTPDEVRRDPEVLRAYLGTDATGEDAA</sequence>
<dbReference type="InterPro" id="IPR003439">
    <property type="entry name" value="ABC_transporter-like_ATP-bd"/>
</dbReference>